<keyword evidence="4" id="KW-1185">Reference proteome</keyword>
<evidence type="ECO:0000256" key="1">
    <source>
        <dbReference type="SAM" id="MobiDB-lite"/>
    </source>
</evidence>
<accession>A0A975BTQ4</accession>
<protein>
    <submittedName>
        <fullName evidence="3">Tetratricopeptide repeat-containing protein</fullName>
    </submittedName>
</protein>
<dbReference type="KEGG" id="dmm:dnm_075150"/>
<feature type="signal peptide" evidence="2">
    <location>
        <begin position="1"/>
        <end position="23"/>
    </location>
</feature>
<feature type="region of interest" description="Disordered" evidence="1">
    <location>
        <begin position="29"/>
        <end position="59"/>
    </location>
</feature>
<keyword evidence="2" id="KW-0732">Signal</keyword>
<dbReference type="SUPFAM" id="SSF48452">
    <property type="entry name" value="TPR-like"/>
    <property type="match status" value="1"/>
</dbReference>
<feature type="chain" id="PRO_5037110274" evidence="2">
    <location>
        <begin position="24"/>
        <end position="163"/>
    </location>
</feature>
<evidence type="ECO:0000313" key="4">
    <source>
        <dbReference type="Proteomes" id="UP000663722"/>
    </source>
</evidence>
<evidence type="ECO:0000256" key="2">
    <source>
        <dbReference type="SAM" id="SignalP"/>
    </source>
</evidence>
<sequence length="163" mass="18112">MKKKYLKLLVIIMAAGLIFPACATHYTAPEREPKTGPPKHLPQIGGKIARRSAPSSPSPIVARLTDRAKGQMKAGNLDHAFATTERAIRIDSSDPHLWNLLAQIQLKRGNVHQAEQLARKSNLLAKDDKSLQAENWRIIAKALRQKGSVQEAEKAERRAKELD</sequence>
<gene>
    <name evidence="3" type="ORF">dnm_075150</name>
</gene>
<name>A0A975BTQ4_9BACT</name>
<evidence type="ECO:0000313" key="3">
    <source>
        <dbReference type="EMBL" id="QTA91448.1"/>
    </source>
</evidence>
<dbReference type="RefSeq" id="WP_207679225.1">
    <property type="nucleotide sequence ID" value="NZ_CP061800.1"/>
</dbReference>
<dbReference type="EMBL" id="CP061800">
    <property type="protein sequence ID" value="QTA91448.1"/>
    <property type="molecule type" value="Genomic_DNA"/>
</dbReference>
<organism evidence="3 4">
    <name type="scientific">Desulfonema magnum</name>
    <dbReference type="NCBI Taxonomy" id="45655"/>
    <lineage>
        <taxon>Bacteria</taxon>
        <taxon>Pseudomonadati</taxon>
        <taxon>Thermodesulfobacteriota</taxon>
        <taxon>Desulfobacteria</taxon>
        <taxon>Desulfobacterales</taxon>
        <taxon>Desulfococcaceae</taxon>
        <taxon>Desulfonema</taxon>
    </lineage>
</organism>
<dbReference type="Proteomes" id="UP000663722">
    <property type="component" value="Chromosome"/>
</dbReference>
<reference evidence="3" key="1">
    <citation type="journal article" date="2021" name="Microb. Physiol.">
        <title>Proteogenomic Insights into the Physiology of Marine, Sulfate-Reducing, Filamentous Desulfonema limicola and Desulfonema magnum.</title>
        <authorList>
            <person name="Schnaars V."/>
            <person name="Wohlbrand L."/>
            <person name="Scheve S."/>
            <person name="Hinrichs C."/>
            <person name="Reinhardt R."/>
            <person name="Rabus R."/>
        </authorList>
    </citation>
    <scope>NUCLEOTIDE SEQUENCE</scope>
    <source>
        <strain evidence="3">4be13</strain>
    </source>
</reference>
<dbReference type="AlphaFoldDB" id="A0A975BTQ4"/>
<dbReference type="Gene3D" id="1.25.40.10">
    <property type="entry name" value="Tetratricopeptide repeat domain"/>
    <property type="match status" value="1"/>
</dbReference>
<proteinExistence type="predicted"/>
<dbReference type="InterPro" id="IPR011990">
    <property type="entry name" value="TPR-like_helical_dom_sf"/>
</dbReference>